<comment type="similarity">
    <text evidence="1">Belongs to the peptidase C48 family.</text>
</comment>
<dbReference type="OrthoDB" id="1939479at2759"/>
<keyword evidence="4" id="KW-0788">Thiol protease</keyword>
<dbReference type="PANTHER" id="PTHR12606:SF141">
    <property type="entry name" value="GH15225P-RELATED"/>
    <property type="match status" value="1"/>
</dbReference>
<dbReference type="PANTHER" id="PTHR12606">
    <property type="entry name" value="SENTRIN/SUMO-SPECIFIC PROTEASE"/>
    <property type="match status" value="1"/>
</dbReference>
<evidence type="ECO:0000256" key="2">
    <source>
        <dbReference type="ARBA" id="ARBA00022670"/>
    </source>
</evidence>
<feature type="coiled-coil region" evidence="5">
    <location>
        <begin position="394"/>
        <end position="439"/>
    </location>
</feature>
<dbReference type="InterPro" id="IPR038765">
    <property type="entry name" value="Papain-like_cys_pep_sf"/>
</dbReference>
<feature type="region of interest" description="Disordered" evidence="6">
    <location>
        <begin position="97"/>
        <end position="204"/>
    </location>
</feature>
<dbReference type="GO" id="GO:0016929">
    <property type="term" value="F:deSUMOylase activity"/>
    <property type="evidence" value="ECO:0007669"/>
    <property type="project" value="TreeGrafter"/>
</dbReference>
<dbReference type="AlphaFoldDB" id="A0A9Q0YLS8"/>
<dbReference type="GO" id="GO:0080090">
    <property type="term" value="P:regulation of primary metabolic process"/>
    <property type="evidence" value="ECO:0007669"/>
    <property type="project" value="UniProtKB-ARBA"/>
</dbReference>
<name>A0A9Q0YLS8_HOLLE</name>
<dbReference type="FunFam" id="3.40.395.10:FF:000001">
    <property type="entry name" value="Sentrin-specific protease 1"/>
    <property type="match status" value="1"/>
</dbReference>
<dbReference type="SUPFAM" id="SSF54001">
    <property type="entry name" value="Cysteine proteinases"/>
    <property type="match status" value="1"/>
</dbReference>
<dbReference type="Proteomes" id="UP001152320">
    <property type="component" value="Chromosome 18"/>
</dbReference>
<protein>
    <submittedName>
        <fullName evidence="8">Sentrin-specific protease 1</fullName>
    </submittedName>
</protein>
<proteinExistence type="inferred from homology"/>
<feature type="compositionally biased region" description="Basic and acidic residues" evidence="6">
    <location>
        <begin position="135"/>
        <end position="145"/>
    </location>
</feature>
<dbReference type="Gene3D" id="3.40.395.10">
    <property type="entry name" value="Adenoviral Proteinase, Chain A"/>
    <property type="match status" value="1"/>
</dbReference>
<dbReference type="GO" id="GO:0006508">
    <property type="term" value="P:proteolysis"/>
    <property type="evidence" value="ECO:0007669"/>
    <property type="project" value="UniProtKB-KW"/>
</dbReference>
<evidence type="ECO:0000256" key="5">
    <source>
        <dbReference type="SAM" id="Coils"/>
    </source>
</evidence>
<evidence type="ECO:0000256" key="6">
    <source>
        <dbReference type="SAM" id="MobiDB-lite"/>
    </source>
</evidence>
<feature type="domain" description="Ubiquitin-like protease family profile" evidence="7">
    <location>
        <begin position="486"/>
        <end position="649"/>
    </location>
</feature>
<evidence type="ECO:0000256" key="3">
    <source>
        <dbReference type="ARBA" id="ARBA00022801"/>
    </source>
</evidence>
<keyword evidence="9" id="KW-1185">Reference proteome</keyword>
<dbReference type="EMBL" id="JAIZAY010000018">
    <property type="protein sequence ID" value="KAJ8024744.1"/>
    <property type="molecule type" value="Genomic_DNA"/>
</dbReference>
<keyword evidence="2 8" id="KW-0645">Protease</keyword>
<dbReference type="PROSITE" id="PS50600">
    <property type="entry name" value="ULP_PROTEASE"/>
    <property type="match status" value="1"/>
</dbReference>
<keyword evidence="3" id="KW-0378">Hydrolase</keyword>
<dbReference type="InterPro" id="IPR003653">
    <property type="entry name" value="Peptidase_C48_C"/>
</dbReference>
<evidence type="ECO:0000313" key="9">
    <source>
        <dbReference type="Proteomes" id="UP001152320"/>
    </source>
</evidence>
<dbReference type="GO" id="GO:0005634">
    <property type="term" value="C:nucleus"/>
    <property type="evidence" value="ECO:0007669"/>
    <property type="project" value="TreeGrafter"/>
</dbReference>
<evidence type="ECO:0000259" key="7">
    <source>
        <dbReference type="PROSITE" id="PS50600"/>
    </source>
</evidence>
<evidence type="ECO:0000256" key="1">
    <source>
        <dbReference type="ARBA" id="ARBA00005234"/>
    </source>
</evidence>
<dbReference type="GO" id="GO:0060255">
    <property type="term" value="P:regulation of macromolecule metabolic process"/>
    <property type="evidence" value="ECO:0007669"/>
    <property type="project" value="UniProtKB-ARBA"/>
</dbReference>
<evidence type="ECO:0000313" key="8">
    <source>
        <dbReference type="EMBL" id="KAJ8024744.1"/>
    </source>
</evidence>
<sequence>MVSKIANLFRYIVTDNQEVPRSARKRKNSSPIDDVAGDCLETPQVKRVRFSQTEVVVSQSEAGAARTPITRIASWVKMKANTFSSSYFFRPISNGTERQVDQRSEGHQVQLDGKHPRRRFQHNSVKMTSGNGEEVTSHIHLERSGTQRLQPQDEFAHPNLPSPREFARRPLHSHRHSERPSTSQKESRHQNEVLGASPNLPVAKNRVENWHRSHILRPENGSQSRKPKTSSSFNTVHERLFPVVKMTPGPCPYSMASSRQSTLQECVRLDERQQYEQLIQQFTPRRKPSPPPISVLDRNSLLMDRSALNRTTEVKVTVPQQRRASGPRSISPICVDLTKSRSPSSSRSETPVKHQSISFDNSSKINAFKEGIGSSHLVGLSWVNEMKERFESSVRISRRKAEEQSAELKRLQEKKEIEKQKAEEKARELIKEQEITLRDVSELLDEDFKVVVEKAIPELTPEMEDEVDNALYPHPPNEELVKAFKIQLTRLDIQTLKGLNWLNDEIINFYFSMLAERSNKEDNLPKVHTFNTFFYPKLVKEGYNSLRRWTKRVDVFTKDILLVPVHLGVHWCLAIIDFRKKLIEYYDSMGGDNDVCLNALRDYLVSEHLDKKKSTYDVSSWDLVHAKDIPRQLNGSDCGVFACKYAEYITRDVPVTFTQQDMPFFRRQMVWELLHQTLL</sequence>
<organism evidence="8 9">
    <name type="scientific">Holothuria leucospilota</name>
    <name type="common">Black long sea cucumber</name>
    <name type="synonym">Mertensiothuria leucospilota</name>
    <dbReference type="NCBI Taxonomy" id="206669"/>
    <lineage>
        <taxon>Eukaryota</taxon>
        <taxon>Metazoa</taxon>
        <taxon>Echinodermata</taxon>
        <taxon>Eleutherozoa</taxon>
        <taxon>Echinozoa</taxon>
        <taxon>Holothuroidea</taxon>
        <taxon>Aspidochirotacea</taxon>
        <taxon>Aspidochirotida</taxon>
        <taxon>Holothuriidae</taxon>
        <taxon>Holothuria</taxon>
    </lineage>
</organism>
<dbReference type="GO" id="GO:0016926">
    <property type="term" value="P:protein desumoylation"/>
    <property type="evidence" value="ECO:0007669"/>
    <property type="project" value="TreeGrafter"/>
</dbReference>
<comment type="caution">
    <text evidence="8">The sequence shown here is derived from an EMBL/GenBank/DDBJ whole genome shotgun (WGS) entry which is preliminary data.</text>
</comment>
<dbReference type="Pfam" id="PF02902">
    <property type="entry name" value="Peptidase_C48"/>
    <property type="match status" value="1"/>
</dbReference>
<evidence type="ECO:0000256" key="4">
    <source>
        <dbReference type="ARBA" id="ARBA00022807"/>
    </source>
</evidence>
<reference evidence="8" key="1">
    <citation type="submission" date="2021-10" db="EMBL/GenBank/DDBJ databases">
        <title>Tropical sea cucumber genome reveals ecological adaptation and Cuvierian tubules defense mechanism.</title>
        <authorList>
            <person name="Chen T."/>
        </authorList>
    </citation>
    <scope>NUCLEOTIDE SEQUENCE</scope>
    <source>
        <strain evidence="8">Nanhai2018</strain>
        <tissue evidence="8">Muscle</tissue>
    </source>
</reference>
<feature type="compositionally biased region" description="Polar residues" evidence="6">
    <location>
        <begin position="122"/>
        <end position="131"/>
    </location>
</feature>
<gene>
    <name evidence="8" type="ORF">HOLleu_34744</name>
</gene>
<feature type="region of interest" description="Disordered" evidence="6">
    <location>
        <begin position="318"/>
        <end position="355"/>
    </location>
</feature>
<accession>A0A9Q0YLS8</accession>
<keyword evidence="5" id="KW-0175">Coiled coil</keyword>